<evidence type="ECO:0000313" key="5">
    <source>
        <dbReference type="Proteomes" id="UP001515480"/>
    </source>
</evidence>
<dbReference type="EMBL" id="JBGBPQ010000003">
    <property type="protein sequence ID" value="KAL1526642.1"/>
    <property type="molecule type" value="Genomic_DNA"/>
</dbReference>
<gene>
    <name evidence="4" type="ORF">AB1Y20_015346</name>
</gene>
<evidence type="ECO:0000313" key="4">
    <source>
        <dbReference type="EMBL" id="KAL1526642.1"/>
    </source>
</evidence>
<dbReference type="Gene3D" id="3.40.50.720">
    <property type="entry name" value="NAD(P)-binding Rossmann-like Domain"/>
    <property type="match status" value="1"/>
</dbReference>
<accession>A0AB34JZV4</accession>
<protein>
    <submittedName>
        <fullName evidence="4">Uncharacterized protein</fullName>
    </submittedName>
</protein>
<keyword evidence="5" id="KW-1185">Reference proteome</keyword>
<evidence type="ECO:0000256" key="3">
    <source>
        <dbReference type="SAM" id="SignalP"/>
    </source>
</evidence>
<comment type="similarity">
    <text evidence="1">Belongs to the NAD(P)-dependent epimerase/dehydratase family.</text>
</comment>
<name>A0AB34JZV4_PRYPA</name>
<reference evidence="4 5" key="1">
    <citation type="journal article" date="2024" name="Science">
        <title>Giant polyketide synthase enzymes in the biosynthesis of giant marine polyether toxins.</title>
        <authorList>
            <person name="Fallon T.R."/>
            <person name="Shende V.V."/>
            <person name="Wierzbicki I.H."/>
            <person name="Pendleton A.L."/>
            <person name="Watervoot N.F."/>
            <person name="Auber R.P."/>
            <person name="Gonzalez D.J."/>
            <person name="Wisecaver J.H."/>
            <person name="Moore B.S."/>
        </authorList>
    </citation>
    <scope>NUCLEOTIDE SEQUENCE [LARGE SCALE GENOMIC DNA]</scope>
    <source>
        <strain evidence="4 5">12B1</strain>
    </source>
</reference>
<dbReference type="Proteomes" id="UP001515480">
    <property type="component" value="Unassembled WGS sequence"/>
</dbReference>
<sequence>MLSLCLGGLTALASPPPTAPGTPLLILGAGVLGRSAAVQWRAATDGPVIGVTRRQDDERDKAFAAQGITPKLRSELDTLMGAEPGKGPFSHVLFCASPSGNDDYVSELECATRLWDASSQDARFVFTSSAGVYAEQDGGIVTESSPVAKSPRTEKLLAAEAKVTAVGGTVVRLVGLYLMNRGAHNAWLSMEEVQQSADGLINLIHYDDAAGCAVAALLRGPRGETLLASDDQPLSRRDICAEALRAPDFAGRKIPEFIGEGGRGKVCDSSYTREVLQWEPRYKTFTSFISEVAAAVGTD</sequence>
<keyword evidence="2" id="KW-0520">NAD</keyword>
<dbReference type="AlphaFoldDB" id="A0AB34JZV4"/>
<feature type="signal peptide" evidence="3">
    <location>
        <begin position="1"/>
        <end position="20"/>
    </location>
</feature>
<organism evidence="4 5">
    <name type="scientific">Prymnesium parvum</name>
    <name type="common">Toxic golden alga</name>
    <dbReference type="NCBI Taxonomy" id="97485"/>
    <lineage>
        <taxon>Eukaryota</taxon>
        <taxon>Haptista</taxon>
        <taxon>Haptophyta</taxon>
        <taxon>Prymnesiophyceae</taxon>
        <taxon>Prymnesiales</taxon>
        <taxon>Prymnesiaceae</taxon>
        <taxon>Prymnesium</taxon>
    </lineage>
</organism>
<feature type="chain" id="PRO_5044261095" evidence="3">
    <location>
        <begin position="21"/>
        <end position="299"/>
    </location>
</feature>
<comment type="caution">
    <text evidence="4">The sequence shown here is derived from an EMBL/GenBank/DDBJ whole genome shotgun (WGS) entry which is preliminary data.</text>
</comment>
<proteinExistence type="inferred from homology"/>
<dbReference type="InterPro" id="IPR036291">
    <property type="entry name" value="NAD(P)-bd_dom_sf"/>
</dbReference>
<dbReference type="SUPFAM" id="SSF51735">
    <property type="entry name" value="NAD(P)-binding Rossmann-fold domains"/>
    <property type="match status" value="1"/>
</dbReference>
<dbReference type="PANTHER" id="PTHR43574">
    <property type="entry name" value="EPIMERASE-RELATED"/>
    <property type="match status" value="1"/>
</dbReference>
<evidence type="ECO:0000256" key="2">
    <source>
        <dbReference type="ARBA" id="ARBA00023027"/>
    </source>
</evidence>
<evidence type="ECO:0000256" key="1">
    <source>
        <dbReference type="ARBA" id="ARBA00007637"/>
    </source>
</evidence>
<keyword evidence="3" id="KW-0732">Signal</keyword>